<feature type="compositionally biased region" description="Low complexity" evidence="6">
    <location>
        <begin position="278"/>
        <end position="287"/>
    </location>
</feature>
<dbReference type="InterPro" id="IPR044810">
    <property type="entry name" value="WRKY_plant"/>
</dbReference>
<evidence type="ECO:0000256" key="4">
    <source>
        <dbReference type="ARBA" id="ARBA00023163"/>
    </source>
</evidence>
<dbReference type="PANTHER" id="PTHR32096">
    <property type="entry name" value="WRKY TRANSCRIPTION FACTOR 30-RELATED-RELATED"/>
    <property type="match status" value="1"/>
</dbReference>
<evidence type="ECO:0000256" key="1">
    <source>
        <dbReference type="ARBA" id="ARBA00004123"/>
    </source>
</evidence>
<dbReference type="GO" id="GO:0005634">
    <property type="term" value="C:nucleus"/>
    <property type="evidence" value="ECO:0007669"/>
    <property type="project" value="UniProtKB-SubCell"/>
</dbReference>
<evidence type="ECO:0000256" key="6">
    <source>
        <dbReference type="SAM" id="MobiDB-lite"/>
    </source>
</evidence>
<evidence type="ECO:0000259" key="7">
    <source>
        <dbReference type="PROSITE" id="PS50811"/>
    </source>
</evidence>
<dbReference type="Gene3D" id="2.20.25.80">
    <property type="entry name" value="WRKY domain"/>
    <property type="match status" value="1"/>
</dbReference>
<evidence type="ECO:0000256" key="3">
    <source>
        <dbReference type="ARBA" id="ARBA00023125"/>
    </source>
</evidence>
<evidence type="ECO:0000313" key="9">
    <source>
        <dbReference type="Proteomes" id="UP001345219"/>
    </source>
</evidence>
<dbReference type="SMART" id="SM00774">
    <property type="entry name" value="WRKY"/>
    <property type="match status" value="1"/>
</dbReference>
<dbReference type="InterPro" id="IPR003657">
    <property type="entry name" value="WRKY_dom"/>
</dbReference>
<keyword evidence="3" id="KW-0238">DNA-binding</keyword>
<feature type="region of interest" description="Disordered" evidence="6">
    <location>
        <begin position="185"/>
        <end position="224"/>
    </location>
</feature>
<gene>
    <name evidence="8" type="ORF">SAY87_003538</name>
</gene>
<dbReference type="Pfam" id="PF03106">
    <property type="entry name" value="WRKY"/>
    <property type="match status" value="1"/>
</dbReference>
<dbReference type="Proteomes" id="UP001345219">
    <property type="component" value="Chromosome 3"/>
</dbReference>
<dbReference type="PROSITE" id="PS50811">
    <property type="entry name" value="WRKY"/>
    <property type="match status" value="1"/>
</dbReference>
<accession>A0AAN7KSQ6</accession>
<sequence length="330" mass="36749">MGGRVPPWWQSSRDKQAHRLAIAAATVRDGKKPLSSSTAPSPIYNFMTYHIKETRGGGRTMVSVSLSPAMNEGAVDEERRKPPTLPAKKRKGVENTVIRVRVGTEIGREKNESPPYDSWSWRKYGQKSIKGSPYPRGYYRCSTAKGCLAKKQVERCKSDASVLIITYTSSHNHPEGIRSLARISKQTRQQRVLSPDSQGSKDPQEQEPPAQNQEAQVPQRSTMEPEEFHYSHNLPVGELFTTSQLDTAGNNGSLGLALLEERSAHDALPLESGGNSISSESAPTARPAEPEADEDDYYDLFDDLEELHPTISFFSYGLQEGHHRHHQLAR</sequence>
<feature type="compositionally biased region" description="Low complexity" evidence="6">
    <location>
        <begin position="207"/>
        <end position="219"/>
    </location>
</feature>
<dbReference type="SUPFAM" id="SSF118290">
    <property type="entry name" value="WRKY DNA-binding domain"/>
    <property type="match status" value="1"/>
</dbReference>
<dbReference type="PANTHER" id="PTHR32096:SF18">
    <property type="entry name" value="DISEASE RESISTANCE PROTEIN RRS1B-RELATED"/>
    <property type="match status" value="1"/>
</dbReference>
<reference evidence="8 9" key="1">
    <citation type="journal article" date="2023" name="Hortic Res">
        <title>Pangenome of water caltrop reveals structural variations and asymmetric subgenome divergence after allopolyploidization.</title>
        <authorList>
            <person name="Zhang X."/>
            <person name="Chen Y."/>
            <person name="Wang L."/>
            <person name="Yuan Y."/>
            <person name="Fang M."/>
            <person name="Shi L."/>
            <person name="Lu R."/>
            <person name="Comes H.P."/>
            <person name="Ma Y."/>
            <person name="Chen Y."/>
            <person name="Huang G."/>
            <person name="Zhou Y."/>
            <person name="Zheng Z."/>
            <person name="Qiu Y."/>
        </authorList>
    </citation>
    <scope>NUCLEOTIDE SEQUENCE [LARGE SCALE GENOMIC DNA]</scope>
    <source>
        <tissue evidence="8">Roots</tissue>
    </source>
</reference>
<keyword evidence="2" id="KW-0805">Transcription regulation</keyword>
<organism evidence="8 9">
    <name type="scientific">Trapa incisa</name>
    <dbReference type="NCBI Taxonomy" id="236973"/>
    <lineage>
        <taxon>Eukaryota</taxon>
        <taxon>Viridiplantae</taxon>
        <taxon>Streptophyta</taxon>
        <taxon>Embryophyta</taxon>
        <taxon>Tracheophyta</taxon>
        <taxon>Spermatophyta</taxon>
        <taxon>Magnoliopsida</taxon>
        <taxon>eudicotyledons</taxon>
        <taxon>Gunneridae</taxon>
        <taxon>Pentapetalae</taxon>
        <taxon>rosids</taxon>
        <taxon>malvids</taxon>
        <taxon>Myrtales</taxon>
        <taxon>Lythraceae</taxon>
        <taxon>Trapa</taxon>
    </lineage>
</organism>
<keyword evidence="4" id="KW-0804">Transcription</keyword>
<dbReference type="InterPro" id="IPR036576">
    <property type="entry name" value="WRKY_dom_sf"/>
</dbReference>
<comment type="caution">
    <text evidence="8">The sequence shown here is derived from an EMBL/GenBank/DDBJ whole genome shotgun (WGS) entry which is preliminary data.</text>
</comment>
<dbReference type="AlphaFoldDB" id="A0AAN7KSQ6"/>
<evidence type="ECO:0000313" key="8">
    <source>
        <dbReference type="EMBL" id="KAK4768397.1"/>
    </source>
</evidence>
<name>A0AAN7KSQ6_9MYRT</name>
<feature type="region of interest" description="Disordered" evidence="6">
    <location>
        <begin position="268"/>
        <end position="293"/>
    </location>
</feature>
<feature type="compositionally biased region" description="Polar residues" evidence="6">
    <location>
        <begin position="185"/>
        <end position="201"/>
    </location>
</feature>
<dbReference type="GO" id="GO:0000976">
    <property type="term" value="F:transcription cis-regulatory region binding"/>
    <property type="evidence" value="ECO:0007669"/>
    <property type="project" value="TreeGrafter"/>
</dbReference>
<feature type="domain" description="WRKY" evidence="7">
    <location>
        <begin position="117"/>
        <end position="176"/>
    </location>
</feature>
<evidence type="ECO:0000256" key="5">
    <source>
        <dbReference type="ARBA" id="ARBA00023242"/>
    </source>
</evidence>
<keyword evidence="5" id="KW-0539">Nucleus</keyword>
<protein>
    <recommendedName>
        <fullName evidence="7">WRKY domain-containing protein</fullName>
    </recommendedName>
</protein>
<comment type="subcellular location">
    <subcellularLocation>
        <location evidence="1">Nucleus</location>
    </subcellularLocation>
</comment>
<keyword evidence="9" id="KW-1185">Reference proteome</keyword>
<dbReference type="GO" id="GO:0003700">
    <property type="term" value="F:DNA-binding transcription factor activity"/>
    <property type="evidence" value="ECO:0007669"/>
    <property type="project" value="InterPro"/>
</dbReference>
<dbReference type="EMBL" id="JAXIOK010000006">
    <property type="protein sequence ID" value="KAK4768397.1"/>
    <property type="molecule type" value="Genomic_DNA"/>
</dbReference>
<proteinExistence type="predicted"/>
<evidence type="ECO:0000256" key="2">
    <source>
        <dbReference type="ARBA" id="ARBA00023015"/>
    </source>
</evidence>